<feature type="domain" description="YcxB-like C-terminal" evidence="2">
    <location>
        <begin position="108"/>
        <end position="166"/>
    </location>
</feature>
<evidence type="ECO:0000313" key="3">
    <source>
        <dbReference type="EMBL" id="GAA0351580.1"/>
    </source>
</evidence>
<sequence length="169" mass="19651">MEITYELEKEDYILFNLYHIEHSPSQKKLLFMMRIVLPIVFAIPIYILGTSIFNQPGIYWIIVSLLFVVGWMIYYPKEQKRSVRKQTEKLLNEGDNTSLFGKKKLVVDEFSITITGGHSTEVITVDTIQSVKVYDEMILLYNSSISAHIIPTRFMDGETKKTLLAFFNK</sequence>
<proteinExistence type="predicted"/>
<dbReference type="Pfam" id="PF14317">
    <property type="entry name" value="YcxB"/>
    <property type="match status" value="1"/>
</dbReference>
<keyword evidence="1" id="KW-0472">Membrane</keyword>
<dbReference type="EMBL" id="BAAACW010000007">
    <property type="protein sequence ID" value="GAA0351580.1"/>
    <property type="molecule type" value="Genomic_DNA"/>
</dbReference>
<dbReference type="Proteomes" id="UP001501166">
    <property type="component" value="Unassembled WGS sequence"/>
</dbReference>
<feature type="transmembrane region" description="Helical" evidence="1">
    <location>
        <begin position="58"/>
        <end position="75"/>
    </location>
</feature>
<gene>
    <name evidence="3" type="ORF">GCM10008932_00910</name>
</gene>
<accession>A0ABN0X0S0</accession>
<feature type="transmembrane region" description="Helical" evidence="1">
    <location>
        <begin position="29"/>
        <end position="52"/>
    </location>
</feature>
<evidence type="ECO:0000313" key="4">
    <source>
        <dbReference type="Proteomes" id="UP001501166"/>
    </source>
</evidence>
<evidence type="ECO:0000256" key="1">
    <source>
        <dbReference type="SAM" id="Phobius"/>
    </source>
</evidence>
<dbReference type="InterPro" id="IPR025588">
    <property type="entry name" value="YcxB-like_C"/>
</dbReference>
<protein>
    <recommendedName>
        <fullName evidence="2">YcxB-like C-terminal domain-containing protein</fullName>
    </recommendedName>
</protein>
<keyword evidence="4" id="KW-1185">Reference proteome</keyword>
<name>A0ABN0X0S0_9LACT</name>
<dbReference type="RefSeq" id="WP_343752872.1">
    <property type="nucleotide sequence ID" value="NZ_BAAACW010000007.1"/>
</dbReference>
<reference evidence="3 4" key="1">
    <citation type="journal article" date="2019" name="Int. J. Syst. Evol. Microbiol.">
        <title>The Global Catalogue of Microorganisms (GCM) 10K type strain sequencing project: providing services to taxonomists for standard genome sequencing and annotation.</title>
        <authorList>
            <consortium name="The Broad Institute Genomics Platform"/>
            <consortium name="The Broad Institute Genome Sequencing Center for Infectious Disease"/>
            <person name="Wu L."/>
            <person name="Ma J."/>
        </authorList>
    </citation>
    <scope>NUCLEOTIDE SEQUENCE [LARGE SCALE GENOMIC DNA]</scope>
    <source>
        <strain evidence="3 4">JCM 12662</strain>
    </source>
</reference>
<evidence type="ECO:0000259" key="2">
    <source>
        <dbReference type="Pfam" id="PF14317"/>
    </source>
</evidence>
<keyword evidence="1" id="KW-1133">Transmembrane helix</keyword>
<organism evidence="3 4">
    <name type="scientific">Alkalibacterium iburiense</name>
    <dbReference type="NCBI Taxonomy" id="290589"/>
    <lineage>
        <taxon>Bacteria</taxon>
        <taxon>Bacillati</taxon>
        <taxon>Bacillota</taxon>
        <taxon>Bacilli</taxon>
        <taxon>Lactobacillales</taxon>
        <taxon>Carnobacteriaceae</taxon>
        <taxon>Alkalibacterium</taxon>
    </lineage>
</organism>
<comment type="caution">
    <text evidence="3">The sequence shown here is derived from an EMBL/GenBank/DDBJ whole genome shotgun (WGS) entry which is preliminary data.</text>
</comment>
<keyword evidence="1" id="KW-0812">Transmembrane</keyword>